<keyword evidence="1" id="KW-0175">Coiled coil</keyword>
<organism evidence="4 5">
    <name type="scientific">Jannaschia pagri</name>
    <dbReference type="NCBI Taxonomy" id="2829797"/>
    <lineage>
        <taxon>Bacteria</taxon>
        <taxon>Pseudomonadati</taxon>
        <taxon>Pseudomonadota</taxon>
        <taxon>Alphaproteobacteria</taxon>
        <taxon>Rhodobacterales</taxon>
        <taxon>Roseobacteraceae</taxon>
        <taxon>Jannaschia</taxon>
    </lineage>
</organism>
<feature type="compositionally biased region" description="Low complexity" evidence="2">
    <location>
        <begin position="74"/>
        <end position="89"/>
    </location>
</feature>
<evidence type="ECO:0000256" key="3">
    <source>
        <dbReference type="SAM" id="Phobius"/>
    </source>
</evidence>
<feature type="transmembrane region" description="Helical" evidence="3">
    <location>
        <begin position="180"/>
        <end position="200"/>
    </location>
</feature>
<name>A0ABQ4NQV7_9RHOB</name>
<keyword evidence="3" id="KW-0812">Transmembrane</keyword>
<feature type="compositionally biased region" description="Acidic residues" evidence="2">
    <location>
        <begin position="105"/>
        <end position="114"/>
    </location>
</feature>
<dbReference type="RefSeq" id="WP_220750283.1">
    <property type="nucleotide sequence ID" value="NZ_BPFH01000007.1"/>
</dbReference>
<gene>
    <name evidence="4" type="ORF">JANAI62_34160</name>
</gene>
<comment type="caution">
    <text evidence="4">The sequence shown here is derived from an EMBL/GenBank/DDBJ whole genome shotgun (WGS) entry which is preliminary data.</text>
</comment>
<feature type="compositionally biased region" description="Acidic residues" evidence="2">
    <location>
        <begin position="29"/>
        <end position="39"/>
    </location>
</feature>
<dbReference type="Proteomes" id="UP000786693">
    <property type="component" value="Unassembled WGS sequence"/>
</dbReference>
<protein>
    <recommendedName>
        <fullName evidence="6">Inner membrane protein</fullName>
    </recommendedName>
</protein>
<keyword evidence="5" id="KW-1185">Reference proteome</keyword>
<keyword evidence="3" id="KW-1133">Transmembrane helix</keyword>
<dbReference type="Gene3D" id="1.20.5.340">
    <property type="match status" value="1"/>
</dbReference>
<evidence type="ECO:0000256" key="2">
    <source>
        <dbReference type="SAM" id="MobiDB-lite"/>
    </source>
</evidence>
<accession>A0ABQ4NQV7</accession>
<dbReference type="EMBL" id="BPFH01000007">
    <property type="protein sequence ID" value="GIT96793.1"/>
    <property type="molecule type" value="Genomic_DNA"/>
</dbReference>
<evidence type="ECO:0000313" key="4">
    <source>
        <dbReference type="EMBL" id="GIT96793.1"/>
    </source>
</evidence>
<proteinExistence type="predicted"/>
<feature type="compositionally biased region" description="Acidic residues" evidence="2">
    <location>
        <begin position="122"/>
        <end position="138"/>
    </location>
</feature>
<feature type="region of interest" description="Disordered" evidence="2">
    <location>
        <begin position="1"/>
        <end position="171"/>
    </location>
</feature>
<evidence type="ECO:0000313" key="5">
    <source>
        <dbReference type="Proteomes" id="UP000786693"/>
    </source>
</evidence>
<feature type="compositionally biased region" description="Basic residues" evidence="2">
    <location>
        <begin position="1"/>
        <end position="10"/>
    </location>
</feature>
<feature type="coiled-coil region" evidence="1">
    <location>
        <begin position="312"/>
        <end position="339"/>
    </location>
</feature>
<sequence>MARKSKKNTRTSKPDVDQQEVDTTAVETPPEDVAEDTATVEDAIIVSEAGGEDQSVPDSPPTEDQANALDGSDAGTEAASEGEASTPEEVTPEGGATEDTPPADLPDDTVEADPAETKDADVEAPSDAEAQPDQDADAEASRDDDQTAPPQAEQEPVGSPSPVLAPTPAPQVIEKRGPGFVPLVLGGLIAGAIGYAIPLFTASDASGDDGRIAALEAEVAAIEVPEAVDLGALEAAQADLSARLDALTARVDGLTVVPASSDGDVAAAPAVIDLSGIEAGLAELEDLPEALSALEARIDALPQPGPDLSDRVAEVEARLDALRDETQAVEATAEDLAREAARNQLKIAIDSGAPFAEPLAVLGDAPEVLTANAETGVATARTLADAFPEAARAALTEARRVEPVDGNPITAFLRRQTGARSLEPQEGTSADAVLSRAEAAVRAGDVQTALDEIAALPAEASAPLADWTAQAETLVAAQAAVQDYFETE</sequence>
<keyword evidence="3" id="KW-0472">Membrane</keyword>
<evidence type="ECO:0000256" key="1">
    <source>
        <dbReference type="SAM" id="Coils"/>
    </source>
</evidence>
<evidence type="ECO:0008006" key="6">
    <source>
        <dbReference type="Google" id="ProtNLM"/>
    </source>
</evidence>
<reference evidence="4 5" key="1">
    <citation type="submission" date="2021-05" db="EMBL/GenBank/DDBJ databases">
        <title>Bacteria Genome sequencing.</title>
        <authorList>
            <person name="Takabe Y."/>
            <person name="Nakajima Y."/>
            <person name="Suzuki S."/>
            <person name="Shiozaki T."/>
        </authorList>
    </citation>
    <scope>NUCLEOTIDE SEQUENCE [LARGE SCALE GENOMIC DNA]</scope>
    <source>
        <strain evidence="4 5">AI_62</strain>
    </source>
</reference>